<dbReference type="InterPro" id="IPR010754">
    <property type="entry name" value="OPA3-like"/>
</dbReference>
<dbReference type="Proteomes" id="UP000006727">
    <property type="component" value="Chromosome 2"/>
</dbReference>
<dbReference type="STRING" id="3218.A9SVL8"/>
<dbReference type="EnsemblPlants" id="Pp3c2_21580V3.2">
    <property type="protein sequence ID" value="Pp3c2_21580V3.2"/>
    <property type="gene ID" value="Pp3c2_21580"/>
</dbReference>
<dbReference type="KEGG" id="ppp:112279219"/>
<accession>A9SVL8</accession>
<dbReference type="GeneID" id="112279219"/>
<evidence type="ECO:0000313" key="4">
    <source>
        <dbReference type="EMBL" id="PNR60246.1"/>
    </source>
</evidence>
<dbReference type="Gramene" id="Pp3c2_21580V3.2">
    <property type="protein sequence ID" value="Pp3c2_21580V3.2"/>
    <property type="gene ID" value="Pp3c2_21580"/>
</dbReference>
<dbReference type="RefSeq" id="XP_024369217.1">
    <property type="nucleotide sequence ID" value="XM_024513449.2"/>
</dbReference>
<evidence type="ECO:0000313" key="6">
    <source>
        <dbReference type="Proteomes" id="UP000006727"/>
    </source>
</evidence>
<dbReference type="EnsemblPlants" id="Pp3c2_21580V3.1">
    <property type="protein sequence ID" value="Pp3c2_21580V3.1"/>
    <property type="gene ID" value="Pp3c2_21580"/>
</dbReference>
<evidence type="ECO:0008006" key="7">
    <source>
        <dbReference type="Google" id="ProtNLM"/>
    </source>
</evidence>
<dbReference type="Gramene" id="Pp3c2_21580V3.3">
    <property type="protein sequence ID" value="Pp3c2_21580V3.3"/>
    <property type="gene ID" value="Pp3c2_21580"/>
</dbReference>
<feature type="compositionally biased region" description="Polar residues" evidence="3">
    <location>
        <begin position="168"/>
        <end position="182"/>
    </location>
</feature>
<evidence type="ECO:0000256" key="2">
    <source>
        <dbReference type="ARBA" id="ARBA00023054"/>
    </source>
</evidence>
<dbReference type="GO" id="GO:0019216">
    <property type="term" value="P:regulation of lipid metabolic process"/>
    <property type="evidence" value="ECO:0000318"/>
    <property type="project" value="GO_Central"/>
</dbReference>
<keyword evidence="2" id="KW-0175">Coiled coil</keyword>
<dbReference type="GO" id="GO:0005739">
    <property type="term" value="C:mitochondrion"/>
    <property type="evidence" value="ECO:0000318"/>
    <property type="project" value="GO_Central"/>
</dbReference>
<sequence length="182" mass="20829">MMLPLAKLGTLVLRTLSKPLASRLKQQAAHHPRFREIIINFAQSNHRFQVNVQRRIYGHATNVEIRPLNEEKAVQAASDFLGEAFIFSVGGGVVIYEVQRSARSEARKEEARKQELEDLKKRDEVVAVELDMLRDRVEELERMLKGRGITSWIPGINKSEEKGHVRTTFPQNPSEMDQTAKQ</sequence>
<reference evidence="5" key="3">
    <citation type="submission" date="2020-12" db="UniProtKB">
        <authorList>
            <consortium name="EnsemblPlants"/>
        </authorList>
    </citation>
    <scope>IDENTIFICATION</scope>
</reference>
<reference evidence="4 6" key="2">
    <citation type="journal article" date="2018" name="Plant J.">
        <title>The Physcomitrella patens chromosome-scale assembly reveals moss genome structure and evolution.</title>
        <authorList>
            <person name="Lang D."/>
            <person name="Ullrich K.K."/>
            <person name="Murat F."/>
            <person name="Fuchs J."/>
            <person name="Jenkins J."/>
            <person name="Haas F.B."/>
            <person name="Piednoel M."/>
            <person name="Gundlach H."/>
            <person name="Van Bel M."/>
            <person name="Meyberg R."/>
            <person name="Vives C."/>
            <person name="Morata J."/>
            <person name="Symeonidi A."/>
            <person name="Hiss M."/>
            <person name="Muchero W."/>
            <person name="Kamisugi Y."/>
            <person name="Saleh O."/>
            <person name="Blanc G."/>
            <person name="Decker E.L."/>
            <person name="van Gessel N."/>
            <person name="Grimwood J."/>
            <person name="Hayes R.D."/>
            <person name="Graham S.W."/>
            <person name="Gunter L.E."/>
            <person name="McDaniel S.F."/>
            <person name="Hoernstein S.N.W."/>
            <person name="Larsson A."/>
            <person name="Li F.W."/>
            <person name="Perroud P.F."/>
            <person name="Phillips J."/>
            <person name="Ranjan P."/>
            <person name="Rokshar D.S."/>
            <person name="Rothfels C.J."/>
            <person name="Schneider L."/>
            <person name="Shu S."/>
            <person name="Stevenson D.W."/>
            <person name="Thummler F."/>
            <person name="Tillich M."/>
            <person name="Villarreal Aguilar J.C."/>
            <person name="Widiez T."/>
            <person name="Wong G.K."/>
            <person name="Wymore A."/>
            <person name="Zhang Y."/>
            <person name="Zimmer A.D."/>
            <person name="Quatrano R.S."/>
            <person name="Mayer K.F.X."/>
            <person name="Goodstein D."/>
            <person name="Casacuberta J.M."/>
            <person name="Vandepoele K."/>
            <person name="Reski R."/>
            <person name="Cuming A.C."/>
            <person name="Tuskan G.A."/>
            <person name="Maumus F."/>
            <person name="Salse J."/>
            <person name="Schmutz J."/>
            <person name="Rensing S.A."/>
        </authorList>
    </citation>
    <scope>NUCLEOTIDE SEQUENCE [LARGE SCALE GENOMIC DNA]</scope>
    <source>
        <strain evidence="5 6">cv. Gransden 2004</strain>
    </source>
</reference>
<dbReference type="PANTHER" id="PTHR12499">
    <property type="entry name" value="OPTIC ATROPHY 3 PROTEIN OPA3"/>
    <property type="match status" value="1"/>
</dbReference>
<organism evidence="4">
    <name type="scientific">Physcomitrium patens</name>
    <name type="common">Spreading-leaved earth moss</name>
    <name type="synonym">Physcomitrella patens</name>
    <dbReference type="NCBI Taxonomy" id="3218"/>
    <lineage>
        <taxon>Eukaryota</taxon>
        <taxon>Viridiplantae</taxon>
        <taxon>Streptophyta</taxon>
        <taxon>Embryophyta</taxon>
        <taxon>Bryophyta</taxon>
        <taxon>Bryophytina</taxon>
        <taxon>Bryopsida</taxon>
        <taxon>Funariidae</taxon>
        <taxon>Funariales</taxon>
        <taxon>Funariaceae</taxon>
        <taxon>Physcomitrium</taxon>
    </lineage>
</organism>
<dbReference type="Pfam" id="PF07047">
    <property type="entry name" value="OPA3"/>
    <property type="match status" value="1"/>
</dbReference>
<evidence type="ECO:0000256" key="3">
    <source>
        <dbReference type="SAM" id="MobiDB-lite"/>
    </source>
</evidence>
<proteinExistence type="inferred from homology"/>
<evidence type="ECO:0000256" key="1">
    <source>
        <dbReference type="ARBA" id="ARBA00007584"/>
    </source>
</evidence>
<dbReference type="OMA" id="WAEFEGT"/>
<dbReference type="EMBL" id="ABEU02000002">
    <property type="protein sequence ID" value="PNR60246.1"/>
    <property type="molecule type" value="Genomic_DNA"/>
</dbReference>
<dbReference type="Gramene" id="Pp3c2_21580V3.1">
    <property type="protein sequence ID" value="Pp3c2_21580V3.1"/>
    <property type="gene ID" value="Pp3c2_21580"/>
</dbReference>
<comment type="similarity">
    <text evidence="1">Belongs to the OPA3 family.</text>
</comment>
<dbReference type="PANTHER" id="PTHR12499:SF0">
    <property type="entry name" value="OPTIC ATROPHY 3 PROTEIN"/>
    <property type="match status" value="1"/>
</dbReference>
<dbReference type="AlphaFoldDB" id="A9SVL8"/>
<protein>
    <recommendedName>
        <fullName evidence="7">OPA3-like protein</fullName>
    </recommendedName>
</protein>
<reference evidence="4 6" key="1">
    <citation type="journal article" date="2008" name="Science">
        <title>The Physcomitrella genome reveals evolutionary insights into the conquest of land by plants.</title>
        <authorList>
            <person name="Rensing S."/>
            <person name="Lang D."/>
            <person name="Zimmer A."/>
            <person name="Terry A."/>
            <person name="Salamov A."/>
            <person name="Shapiro H."/>
            <person name="Nishiyama T."/>
            <person name="Perroud P.-F."/>
            <person name="Lindquist E."/>
            <person name="Kamisugi Y."/>
            <person name="Tanahashi T."/>
            <person name="Sakakibara K."/>
            <person name="Fujita T."/>
            <person name="Oishi K."/>
            <person name="Shin-I T."/>
            <person name="Kuroki Y."/>
            <person name="Toyoda A."/>
            <person name="Suzuki Y."/>
            <person name="Hashimoto A."/>
            <person name="Yamaguchi K."/>
            <person name="Sugano A."/>
            <person name="Kohara Y."/>
            <person name="Fujiyama A."/>
            <person name="Anterola A."/>
            <person name="Aoki S."/>
            <person name="Ashton N."/>
            <person name="Barbazuk W.B."/>
            <person name="Barker E."/>
            <person name="Bennetzen J."/>
            <person name="Bezanilla M."/>
            <person name="Blankenship R."/>
            <person name="Cho S.H."/>
            <person name="Dutcher S."/>
            <person name="Estelle M."/>
            <person name="Fawcett J.A."/>
            <person name="Gundlach H."/>
            <person name="Hanada K."/>
            <person name="Heyl A."/>
            <person name="Hicks K.A."/>
            <person name="Hugh J."/>
            <person name="Lohr M."/>
            <person name="Mayer K."/>
            <person name="Melkozernov A."/>
            <person name="Murata T."/>
            <person name="Nelson D."/>
            <person name="Pils B."/>
            <person name="Prigge M."/>
            <person name="Reiss B."/>
            <person name="Renner T."/>
            <person name="Rombauts S."/>
            <person name="Rushton P."/>
            <person name="Sanderfoot A."/>
            <person name="Schween G."/>
            <person name="Shiu S.-H."/>
            <person name="Stueber K."/>
            <person name="Theodoulou F.L."/>
            <person name="Tu H."/>
            <person name="Van de Peer Y."/>
            <person name="Verrier P.J."/>
            <person name="Waters E."/>
            <person name="Wood A."/>
            <person name="Yang L."/>
            <person name="Cove D."/>
            <person name="Cuming A."/>
            <person name="Hasebe M."/>
            <person name="Lucas S."/>
            <person name="Mishler D.B."/>
            <person name="Reski R."/>
            <person name="Grigoriev I."/>
            <person name="Quatrano R.S."/>
            <person name="Boore J.L."/>
        </authorList>
    </citation>
    <scope>NUCLEOTIDE SEQUENCE [LARGE SCALE GENOMIC DNA]</scope>
    <source>
        <strain evidence="5 6">cv. Gransden 2004</strain>
    </source>
</reference>
<feature type="region of interest" description="Disordered" evidence="3">
    <location>
        <begin position="155"/>
        <end position="182"/>
    </location>
</feature>
<dbReference type="OrthoDB" id="2129069at2759"/>
<evidence type="ECO:0000313" key="5">
    <source>
        <dbReference type="EnsemblPlants" id="Pp3c2_21580V3.1"/>
    </source>
</evidence>
<dbReference type="FunCoup" id="A9SVL8">
    <property type="interactions" value="2694"/>
</dbReference>
<name>A9SVL8_PHYPA</name>
<gene>
    <name evidence="5" type="primary">LOC112279219</name>
    <name evidence="4" type="ORF">PHYPA_003039</name>
</gene>
<dbReference type="HOGENOM" id="CLU_074707_4_1_1"/>
<dbReference type="PaxDb" id="3218-PP1S125_13V6.1"/>
<dbReference type="EnsemblPlants" id="Pp3c2_21580V3.3">
    <property type="protein sequence ID" value="Pp3c2_21580V3.3"/>
    <property type="gene ID" value="Pp3c2_21580"/>
</dbReference>
<keyword evidence="6" id="KW-1185">Reference proteome</keyword>
<dbReference type="eggNOG" id="KOG3335">
    <property type="taxonomic scope" value="Eukaryota"/>
</dbReference>